<dbReference type="InterPro" id="IPR035198">
    <property type="entry name" value="SU10_MCP"/>
</dbReference>
<name>A0A1Q6IZ71_PHOVU</name>
<evidence type="ECO:0000313" key="2">
    <source>
        <dbReference type="EMBL" id="OKZ46149.1"/>
    </source>
</evidence>
<gene>
    <name evidence="2" type="ORF">BHV80_11145</name>
</gene>
<protein>
    <submittedName>
        <fullName evidence="2">Uncharacterized protein</fullName>
    </submittedName>
</protein>
<dbReference type="AlphaFoldDB" id="A0A1Q6IZ71"/>
<sequence length="497" mass="55830">MKKLKSTFKFFFSVLLMFLAGATGGGYACAADASDGGSVQDLGDGGKVVGGESSVTKNEKIMDAEWYVKQIDKTIVEMKFTGTPIDQILRHGATNKSDSIVIKYYSVGQRPLRATLAKQLEAMTTETPKAIELEDNNIVGAMDTLLVLNADGTFVSGYKSGTDEVDPEHPLMLRVHAINSETNLPLVYAVNGKQSNNKNPYLIPTLAKGTVLLRMGRAAAEKDVSTGRYYQLPSPDEQYCQRFIMQVEQTIYDRLSKTEVEWSFTRVERMAMEDMRIGMEASGLFGIKSKHAVNGQGNVYTCEGIWYRAGKDLEIGHWEKVLDSAGNPVVEEGKYVQQYVISEDELVDLVGRIIEGAGNGSRTKLVFVDNTIYAALCKIKTNNRTRIFEPERDYNKWRLDFQSFESMGTKLLFYRHDLFNAWGFNGRGFSLDPEYLDKWVFQNWERSTYNLKELFISNSDAVVMQEFSCWTLGFPDAHARLSIPEYVEIPVPESQAA</sequence>
<feature type="signal peptide" evidence="1">
    <location>
        <begin position="1"/>
        <end position="30"/>
    </location>
</feature>
<dbReference type="Proteomes" id="UP000186631">
    <property type="component" value="Unassembled WGS sequence"/>
</dbReference>
<feature type="chain" id="PRO_5012434561" evidence="1">
    <location>
        <begin position="31"/>
        <end position="497"/>
    </location>
</feature>
<comment type="caution">
    <text evidence="2">The sequence shown here is derived from an EMBL/GenBank/DDBJ whole genome shotgun (WGS) entry which is preliminary data.</text>
</comment>
<reference evidence="2" key="1">
    <citation type="journal article" date="2016" name="Nat. Biotechnol.">
        <title>Measurement of bacterial replication rates in microbial communities.</title>
        <authorList>
            <person name="Brown C.T."/>
            <person name="Olm M.R."/>
            <person name="Thomas B.C."/>
            <person name="Banfield J.F."/>
        </authorList>
    </citation>
    <scope>NUCLEOTIDE SEQUENCE [LARGE SCALE GENOMIC DNA]</scope>
    <source>
        <strain evidence="2">42_262</strain>
    </source>
</reference>
<organism evidence="2">
    <name type="scientific">Phocaeicola vulgatus</name>
    <name type="common">Bacteroides vulgatus</name>
    <dbReference type="NCBI Taxonomy" id="821"/>
    <lineage>
        <taxon>Bacteria</taxon>
        <taxon>Pseudomonadati</taxon>
        <taxon>Bacteroidota</taxon>
        <taxon>Bacteroidia</taxon>
        <taxon>Bacteroidales</taxon>
        <taxon>Bacteroidaceae</taxon>
        <taxon>Phocaeicola</taxon>
    </lineage>
</organism>
<dbReference type="EMBL" id="MNQV01000204">
    <property type="protein sequence ID" value="OKZ46149.1"/>
    <property type="molecule type" value="Genomic_DNA"/>
</dbReference>
<dbReference type="Pfam" id="PF17236">
    <property type="entry name" value="SU10_MCP"/>
    <property type="match status" value="1"/>
</dbReference>
<dbReference type="PROSITE" id="PS51257">
    <property type="entry name" value="PROKAR_LIPOPROTEIN"/>
    <property type="match status" value="1"/>
</dbReference>
<accession>A0A1Q6IZ71</accession>
<keyword evidence="1" id="KW-0732">Signal</keyword>
<proteinExistence type="predicted"/>
<dbReference type="RefSeq" id="WP_216943784.1">
    <property type="nucleotide sequence ID" value="NZ_JAHPXP010000076.1"/>
</dbReference>
<evidence type="ECO:0000256" key="1">
    <source>
        <dbReference type="SAM" id="SignalP"/>
    </source>
</evidence>